<accession>A0A9N9BVM1</accession>
<keyword evidence="2" id="KW-1185">Reference proteome</keyword>
<dbReference type="EMBL" id="CAJVPZ010006937">
    <property type="protein sequence ID" value="CAG8579799.1"/>
    <property type="molecule type" value="Genomic_DNA"/>
</dbReference>
<dbReference type="Proteomes" id="UP000789396">
    <property type="component" value="Unassembled WGS sequence"/>
</dbReference>
<dbReference type="AlphaFoldDB" id="A0A9N9BVM1"/>
<evidence type="ECO:0000313" key="2">
    <source>
        <dbReference type="Proteomes" id="UP000789396"/>
    </source>
</evidence>
<protein>
    <submittedName>
        <fullName evidence="1">9916_t:CDS:1</fullName>
    </submittedName>
</protein>
<gene>
    <name evidence="1" type="ORF">RFULGI_LOCUS5799</name>
</gene>
<feature type="non-terminal residue" evidence="1">
    <location>
        <position position="137"/>
    </location>
</feature>
<dbReference type="OrthoDB" id="10442656at2759"/>
<comment type="caution">
    <text evidence="1">The sequence shown here is derived from an EMBL/GenBank/DDBJ whole genome shotgun (WGS) entry which is preliminary data.</text>
</comment>
<proteinExistence type="predicted"/>
<reference evidence="1" key="1">
    <citation type="submission" date="2021-06" db="EMBL/GenBank/DDBJ databases">
        <authorList>
            <person name="Kallberg Y."/>
            <person name="Tangrot J."/>
            <person name="Rosling A."/>
        </authorList>
    </citation>
    <scope>NUCLEOTIDE SEQUENCE</scope>
    <source>
        <strain evidence="1">IN212</strain>
    </source>
</reference>
<name>A0A9N9BVM1_9GLOM</name>
<organism evidence="1 2">
    <name type="scientific">Racocetra fulgida</name>
    <dbReference type="NCBI Taxonomy" id="60492"/>
    <lineage>
        <taxon>Eukaryota</taxon>
        <taxon>Fungi</taxon>
        <taxon>Fungi incertae sedis</taxon>
        <taxon>Mucoromycota</taxon>
        <taxon>Glomeromycotina</taxon>
        <taxon>Glomeromycetes</taxon>
        <taxon>Diversisporales</taxon>
        <taxon>Gigasporaceae</taxon>
        <taxon>Racocetra</taxon>
    </lineage>
</organism>
<evidence type="ECO:0000313" key="1">
    <source>
        <dbReference type="EMBL" id="CAG8579799.1"/>
    </source>
</evidence>
<sequence>YMQKTLNEQLQNEDMDAGKKLIIINSSFKFLIEDLFNKHVMFDKPPVETIKGILRTNKFTRTLFMDMVQKKFIEILGYNPGINAESVVKFVIGIKKLRKCLEKIYANFGLLARAPPETLISFYQQFIYPKLSELLAK</sequence>